<evidence type="ECO:0000256" key="1">
    <source>
        <dbReference type="ARBA" id="ARBA00008520"/>
    </source>
</evidence>
<organism evidence="5 6">
    <name type="scientific">Cohnella thailandensis</name>
    <dbReference type="NCBI Taxonomy" id="557557"/>
    <lineage>
        <taxon>Bacteria</taxon>
        <taxon>Bacillati</taxon>
        <taxon>Bacillota</taxon>
        <taxon>Bacilli</taxon>
        <taxon>Bacillales</taxon>
        <taxon>Paenibacillaceae</taxon>
        <taxon>Cohnella</taxon>
    </lineage>
</organism>
<dbReference type="PANTHER" id="PTHR30061:SF50">
    <property type="entry name" value="MALTOSE_MALTODEXTRIN-BINDING PERIPLASMIC PROTEIN"/>
    <property type="match status" value="1"/>
</dbReference>
<dbReference type="SUPFAM" id="SSF53850">
    <property type="entry name" value="Periplasmic binding protein-like II"/>
    <property type="match status" value="1"/>
</dbReference>
<dbReference type="GO" id="GO:1901982">
    <property type="term" value="F:maltose binding"/>
    <property type="evidence" value="ECO:0007669"/>
    <property type="project" value="TreeGrafter"/>
</dbReference>
<dbReference type="Gene3D" id="3.40.190.10">
    <property type="entry name" value="Periplasmic binding protein-like II"/>
    <property type="match status" value="1"/>
</dbReference>
<sequence>MNHRSRFMPSRLVTGALALILVAGLAACGSNNNDVSSSASGASSQGKEASGKKVTVTFWNTFTGSDGDTLKEIVDGYNAKNEGKIEVKMDILPADQFNQKLPPSIATSTAPSLVAMSPTSASAFIQNGTLLPLDDFYATPGVNKADFEDSAIQLGQSGGKTYLLPMQVFGIQFYWNKDLFKAAGLDPEKPPADFNELADYAVKLTDASKNQYGFLMPIKGAPQYYSIFVWGNGGDMVDVDAKQSVLNAPENVKTFEWLADLAVNKKVTPKGLNGVETDKLFLGGKAGMYITGPWLAAGLKTNNVNFGVSLPPKGSAAQATIADGVGFAVPKGTSDEERLAAYDFIGYWNSTEIAKEWSQKIGFPPYLKSVADDPDIQADETIKSMSNLGSAGRAFLPGIVNADRINSDVLFPLMEQIVSGLDPAAGVQKASDAIDDILKTEK</sequence>
<evidence type="ECO:0000256" key="4">
    <source>
        <dbReference type="SAM" id="SignalP"/>
    </source>
</evidence>
<dbReference type="CDD" id="cd14748">
    <property type="entry name" value="PBP2_UgpB"/>
    <property type="match status" value="1"/>
</dbReference>
<gene>
    <name evidence="5" type="ORF">H7B67_26230</name>
</gene>
<dbReference type="EMBL" id="JACJVQ010000024">
    <property type="protein sequence ID" value="MBB6637636.1"/>
    <property type="molecule type" value="Genomic_DNA"/>
</dbReference>
<comment type="caution">
    <text evidence="5">The sequence shown here is derived from an EMBL/GenBank/DDBJ whole genome shotgun (WGS) entry which is preliminary data.</text>
</comment>
<keyword evidence="3 4" id="KW-0732">Signal</keyword>
<dbReference type="GO" id="GO:0055052">
    <property type="term" value="C:ATP-binding cassette (ABC) transporter complex, substrate-binding subunit-containing"/>
    <property type="evidence" value="ECO:0007669"/>
    <property type="project" value="TreeGrafter"/>
</dbReference>
<feature type="chain" id="PRO_5038451071" evidence="4">
    <location>
        <begin position="27"/>
        <end position="442"/>
    </location>
</feature>
<dbReference type="PANTHER" id="PTHR30061">
    <property type="entry name" value="MALTOSE-BINDING PERIPLASMIC PROTEIN"/>
    <property type="match status" value="1"/>
</dbReference>
<dbReference type="GO" id="GO:0042956">
    <property type="term" value="P:maltodextrin transmembrane transport"/>
    <property type="evidence" value="ECO:0007669"/>
    <property type="project" value="TreeGrafter"/>
</dbReference>
<comment type="similarity">
    <text evidence="1">Belongs to the bacterial solute-binding protein 1 family.</text>
</comment>
<proteinExistence type="inferred from homology"/>
<dbReference type="GO" id="GO:0015768">
    <property type="term" value="P:maltose transport"/>
    <property type="evidence" value="ECO:0007669"/>
    <property type="project" value="TreeGrafter"/>
</dbReference>
<evidence type="ECO:0000256" key="3">
    <source>
        <dbReference type="ARBA" id="ARBA00022729"/>
    </source>
</evidence>
<keyword evidence="2" id="KW-0813">Transport</keyword>
<dbReference type="PROSITE" id="PS51257">
    <property type="entry name" value="PROKAR_LIPOPROTEIN"/>
    <property type="match status" value="1"/>
</dbReference>
<accession>A0A841T474</accession>
<dbReference type="RefSeq" id="WP_185122846.1">
    <property type="nucleotide sequence ID" value="NZ_JACJVQ010000024.1"/>
</dbReference>
<dbReference type="Proteomes" id="UP000535838">
    <property type="component" value="Unassembled WGS sequence"/>
</dbReference>
<reference evidence="5 6" key="1">
    <citation type="submission" date="2020-08" db="EMBL/GenBank/DDBJ databases">
        <title>Cohnella phylogeny.</title>
        <authorList>
            <person name="Dunlap C."/>
        </authorList>
    </citation>
    <scope>NUCLEOTIDE SEQUENCE [LARGE SCALE GENOMIC DNA]</scope>
    <source>
        <strain evidence="5 6">DSM 25241</strain>
    </source>
</reference>
<dbReference type="AlphaFoldDB" id="A0A841T474"/>
<dbReference type="InterPro" id="IPR006059">
    <property type="entry name" value="SBP"/>
</dbReference>
<evidence type="ECO:0000313" key="6">
    <source>
        <dbReference type="Proteomes" id="UP000535838"/>
    </source>
</evidence>
<name>A0A841T474_9BACL</name>
<protein>
    <submittedName>
        <fullName evidence="5">ABC transporter substrate-binding protein</fullName>
    </submittedName>
</protein>
<feature type="signal peptide" evidence="4">
    <location>
        <begin position="1"/>
        <end position="26"/>
    </location>
</feature>
<dbReference type="Pfam" id="PF13416">
    <property type="entry name" value="SBP_bac_8"/>
    <property type="match status" value="1"/>
</dbReference>
<evidence type="ECO:0000313" key="5">
    <source>
        <dbReference type="EMBL" id="MBB6637636.1"/>
    </source>
</evidence>
<evidence type="ECO:0000256" key="2">
    <source>
        <dbReference type="ARBA" id="ARBA00022448"/>
    </source>
</evidence>
<keyword evidence="6" id="KW-1185">Reference proteome</keyword>